<dbReference type="AlphaFoldDB" id="A0A2S8F8L9"/>
<evidence type="ECO:0000256" key="4">
    <source>
        <dbReference type="PROSITE-ProRule" id="PRU01161"/>
    </source>
</evidence>
<dbReference type="PROSITE" id="PS51635">
    <property type="entry name" value="PNPLA"/>
    <property type="match status" value="1"/>
</dbReference>
<dbReference type="Proteomes" id="UP000238322">
    <property type="component" value="Unassembled WGS sequence"/>
</dbReference>
<name>A0A2S8F8L9_9BACT</name>
<dbReference type="Gene3D" id="3.40.1090.10">
    <property type="entry name" value="Cytosolic phospholipase A2 catalytic domain"/>
    <property type="match status" value="2"/>
</dbReference>
<evidence type="ECO:0000259" key="5">
    <source>
        <dbReference type="PROSITE" id="PS51635"/>
    </source>
</evidence>
<protein>
    <recommendedName>
        <fullName evidence="5">PNPLA domain-containing protein</fullName>
    </recommendedName>
</protein>
<dbReference type="PANTHER" id="PTHR14226:SF78">
    <property type="entry name" value="SLR0060 PROTEIN"/>
    <property type="match status" value="1"/>
</dbReference>
<dbReference type="InterPro" id="IPR057070">
    <property type="entry name" value="HKD_inactive"/>
</dbReference>
<gene>
    <name evidence="6" type="ORF">C5Y83_28210</name>
</gene>
<organism evidence="6 7">
    <name type="scientific">Blastopirellula marina</name>
    <dbReference type="NCBI Taxonomy" id="124"/>
    <lineage>
        <taxon>Bacteria</taxon>
        <taxon>Pseudomonadati</taxon>
        <taxon>Planctomycetota</taxon>
        <taxon>Planctomycetia</taxon>
        <taxon>Pirellulales</taxon>
        <taxon>Pirellulaceae</taxon>
        <taxon>Blastopirellula</taxon>
    </lineage>
</organism>
<dbReference type="Pfam" id="PF24402">
    <property type="entry name" value="iHKD"/>
    <property type="match status" value="1"/>
</dbReference>
<dbReference type="InterPro" id="IPR002641">
    <property type="entry name" value="PNPLA_dom"/>
</dbReference>
<evidence type="ECO:0000313" key="7">
    <source>
        <dbReference type="Proteomes" id="UP000238322"/>
    </source>
</evidence>
<dbReference type="PANTHER" id="PTHR14226">
    <property type="entry name" value="NEUROPATHY TARGET ESTERASE/SWISS CHEESE D.MELANOGASTER"/>
    <property type="match status" value="1"/>
</dbReference>
<dbReference type="InterPro" id="IPR016035">
    <property type="entry name" value="Acyl_Trfase/lysoPLipase"/>
</dbReference>
<keyword evidence="1 4" id="KW-0378">Hydrolase</keyword>
<feature type="active site" description="Proton acceptor" evidence="4">
    <location>
        <position position="239"/>
    </location>
</feature>
<keyword evidence="2 4" id="KW-0442">Lipid degradation</keyword>
<comment type="caution">
    <text evidence="6">The sequence shown here is derived from an EMBL/GenBank/DDBJ whole genome shotgun (WGS) entry which is preliminary data.</text>
</comment>
<feature type="active site" description="Nucleophile" evidence="4">
    <location>
        <position position="89"/>
    </location>
</feature>
<evidence type="ECO:0000256" key="1">
    <source>
        <dbReference type="ARBA" id="ARBA00022801"/>
    </source>
</evidence>
<dbReference type="GO" id="GO:0016042">
    <property type="term" value="P:lipid catabolic process"/>
    <property type="evidence" value="ECO:0007669"/>
    <property type="project" value="UniProtKB-UniRule"/>
</dbReference>
<evidence type="ECO:0000256" key="3">
    <source>
        <dbReference type="ARBA" id="ARBA00023098"/>
    </source>
</evidence>
<feature type="short sequence motif" description="GXSXG" evidence="4">
    <location>
        <begin position="87"/>
        <end position="91"/>
    </location>
</feature>
<dbReference type="GO" id="GO:0016787">
    <property type="term" value="F:hydrolase activity"/>
    <property type="evidence" value="ECO:0007669"/>
    <property type="project" value="UniProtKB-UniRule"/>
</dbReference>
<accession>A0A2S8F8L9</accession>
<dbReference type="Pfam" id="PF01734">
    <property type="entry name" value="Patatin"/>
    <property type="match status" value="1"/>
</dbReference>
<evidence type="ECO:0000256" key="2">
    <source>
        <dbReference type="ARBA" id="ARBA00022963"/>
    </source>
</evidence>
<dbReference type="SUPFAM" id="SSF52151">
    <property type="entry name" value="FabD/lysophospholipase-like"/>
    <property type="match status" value="1"/>
</dbReference>
<feature type="short sequence motif" description="DGA/G" evidence="4">
    <location>
        <begin position="239"/>
        <end position="241"/>
    </location>
</feature>
<dbReference type="EMBL" id="PUHY01000016">
    <property type="protein sequence ID" value="PQO28497.1"/>
    <property type="molecule type" value="Genomic_DNA"/>
</dbReference>
<feature type="short sequence motif" description="GXGXXG" evidence="4">
    <location>
        <begin position="60"/>
        <end position="65"/>
    </location>
</feature>
<sequence>MVIRSSPRGRLPSHAFVGGSGRCSQTFDILSHASLIQLKRAGRDVASTRFFKSCLGVFQGGGCRGAALAGAYAAAIESGVHFAEVAGTSAGSIIAVLVGAGASPEFVWKKLSELEFERFLQKPDPVEPSVGWLSRYAISWKSKELAEVLRRGGLYSSSYIETWVDDALAELLPDAPRPIQFGSLVKPTYVVASNVDGAKVHVWSKPGTNEEPVGTAVRASCSIPFFFQAVRHGKNKFVDGGMLSNLPLFVFSPTTGARRPSSSKILAFRLESDFRRADTDDLFDFTKALTNVIVDGATELQCRLHRELHEIRIPTGNVTATDFERLANDENGELIRDLYCKGKVATESFIANELMNVRSKSGGAIECDDEDATYFEIIELGDQNPTEIFIVSRRARWAWDLFPTLINWIRKGIEIRVLLETASNDPAEKQRRDLVRKMIPNVHVTDEVPFEGFLFRNSEVGDFSAVVFHAESERDCPAAAKYSGDLHTAAVSALFSMVEQKFTSQRNNQSPKLVAVQSNRYFELLKKGVAQYNDARFSIKRLPVSELFLTAGDIREYKYRQIVSLANLYDTYSLDLFGPVQVEIGEFASLVTPPVVEASSEKSIVIQGNTRAAYCHLNSIRELNCIVVDGVSAPLPVTPVEIRRMRVVTQRQRPELNYGLFRKVERAVRPYK</sequence>
<keyword evidence="3 4" id="KW-0443">Lipid metabolism</keyword>
<proteinExistence type="predicted"/>
<feature type="domain" description="PNPLA" evidence="5">
    <location>
        <begin position="56"/>
        <end position="252"/>
    </location>
</feature>
<evidence type="ECO:0000313" key="6">
    <source>
        <dbReference type="EMBL" id="PQO28497.1"/>
    </source>
</evidence>
<dbReference type="InterPro" id="IPR050301">
    <property type="entry name" value="NTE"/>
</dbReference>
<reference evidence="6 7" key="1">
    <citation type="submission" date="2018-02" db="EMBL/GenBank/DDBJ databases">
        <title>Comparative genomes isolates from brazilian mangrove.</title>
        <authorList>
            <person name="Araujo J.E."/>
            <person name="Taketani R.G."/>
            <person name="Silva M.C.P."/>
            <person name="Loureco M.V."/>
            <person name="Andreote F.D."/>
        </authorList>
    </citation>
    <scope>NUCLEOTIDE SEQUENCE [LARGE SCALE GENOMIC DNA]</scope>
    <source>
        <strain evidence="6 7">Hex-1 MGV</strain>
    </source>
</reference>